<dbReference type="RefSeq" id="WP_379980653.1">
    <property type="nucleotide sequence ID" value="NZ_JBHSFV010000010.1"/>
</dbReference>
<gene>
    <name evidence="2" type="ORF">ACFO3O_16120</name>
</gene>
<feature type="signal peptide" evidence="1">
    <location>
        <begin position="1"/>
        <end position="20"/>
    </location>
</feature>
<sequence length="156" mass="17560">MKTVLKTIACSLLIAGSVNAQSITDKAKTTTVKEYELNNEKTITIKTTSTERRNFTFDSNDAGEQNQNLVDAPIYVEKTIMIDYDNDDQFDKEVQLTYQKHTEEDLNYVATPDGLYITSSDSTPLFITEPGAYELDSKNIDNVMIVVENLNTIKSK</sequence>
<protein>
    <submittedName>
        <fullName evidence="2">Uncharacterized protein</fullName>
    </submittedName>
</protein>
<evidence type="ECO:0000313" key="2">
    <source>
        <dbReference type="EMBL" id="MFC4635437.1"/>
    </source>
</evidence>
<name>A0ABV9HZ52_9FLAO</name>
<comment type="caution">
    <text evidence="2">The sequence shown here is derived from an EMBL/GenBank/DDBJ whole genome shotgun (WGS) entry which is preliminary data.</text>
</comment>
<keyword evidence="1" id="KW-0732">Signal</keyword>
<evidence type="ECO:0000313" key="3">
    <source>
        <dbReference type="Proteomes" id="UP001596043"/>
    </source>
</evidence>
<organism evidence="2 3">
    <name type="scientific">Dokdonia ponticola</name>
    <dbReference type="NCBI Taxonomy" id="2041041"/>
    <lineage>
        <taxon>Bacteria</taxon>
        <taxon>Pseudomonadati</taxon>
        <taxon>Bacteroidota</taxon>
        <taxon>Flavobacteriia</taxon>
        <taxon>Flavobacteriales</taxon>
        <taxon>Flavobacteriaceae</taxon>
        <taxon>Dokdonia</taxon>
    </lineage>
</organism>
<dbReference type="EMBL" id="JBHSFV010000010">
    <property type="protein sequence ID" value="MFC4635437.1"/>
    <property type="molecule type" value="Genomic_DNA"/>
</dbReference>
<proteinExistence type="predicted"/>
<reference evidence="3" key="1">
    <citation type="journal article" date="2019" name="Int. J. Syst. Evol. Microbiol.">
        <title>The Global Catalogue of Microorganisms (GCM) 10K type strain sequencing project: providing services to taxonomists for standard genome sequencing and annotation.</title>
        <authorList>
            <consortium name="The Broad Institute Genomics Platform"/>
            <consortium name="The Broad Institute Genome Sequencing Center for Infectious Disease"/>
            <person name="Wu L."/>
            <person name="Ma J."/>
        </authorList>
    </citation>
    <scope>NUCLEOTIDE SEQUENCE [LARGE SCALE GENOMIC DNA]</scope>
    <source>
        <strain evidence="3">YJ-61-S</strain>
    </source>
</reference>
<dbReference type="Proteomes" id="UP001596043">
    <property type="component" value="Unassembled WGS sequence"/>
</dbReference>
<keyword evidence="3" id="KW-1185">Reference proteome</keyword>
<accession>A0ABV9HZ52</accession>
<evidence type="ECO:0000256" key="1">
    <source>
        <dbReference type="SAM" id="SignalP"/>
    </source>
</evidence>
<feature type="chain" id="PRO_5046241947" evidence="1">
    <location>
        <begin position="21"/>
        <end position="156"/>
    </location>
</feature>